<organism evidence="2 3">
    <name type="scientific">Streptomyces turgidiscabies (strain Car8)</name>
    <dbReference type="NCBI Taxonomy" id="698760"/>
    <lineage>
        <taxon>Bacteria</taxon>
        <taxon>Bacillati</taxon>
        <taxon>Actinomycetota</taxon>
        <taxon>Actinomycetes</taxon>
        <taxon>Kitasatosporales</taxon>
        <taxon>Streptomycetaceae</taxon>
        <taxon>Streptomyces</taxon>
    </lineage>
</organism>
<protein>
    <submittedName>
        <fullName evidence="2">Uncharacterized protein</fullName>
    </submittedName>
</protein>
<evidence type="ECO:0000256" key="1">
    <source>
        <dbReference type="SAM" id="MobiDB-lite"/>
    </source>
</evidence>
<dbReference type="Proteomes" id="UP000010931">
    <property type="component" value="Unassembled WGS sequence"/>
</dbReference>
<feature type="region of interest" description="Disordered" evidence="1">
    <location>
        <begin position="62"/>
        <end position="125"/>
    </location>
</feature>
<dbReference type="EMBL" id="AEJB01000017">
    <property type="protein sequence ID" value="ELP71121.1"/>
    <property type="molecule type" value="Genomic_DNA"/>
</dbReference>
<proteinExistence type="predicted"/>
<sequence length="125" mass="13564">MCGHVGFPLQWSGSAHSKRFDAHSTWGWVSRDPDATNPSPTRDVRRHRGVVWAALQGFAPRRNLGTDPCAPSGVHLTSQQHRSASTADCRSTSRRIASAQPVTLKTPQPTAPPPGVLVRHEGLTQ</sequence>
<name>L7FJ82_STRT8</name>
<dbReference type="PATRIC" id="fig|698760.3.peg.248"/>
<feature type="compositionally biased region" description="Polar residues" evidence="1">
    <location>
        <begin position="75"/>
        <end position="90"/>
    </location>
</feature>
<evidence type="ECO:0000313" key="3">
    <source>
        <dbReference type="Proteomes" id="UP000010931"/>
    </source>
</evidence>
<evidence type="ECO:0000313" key="2">
    <source>
        <dbReference type="EMBL" id="ELP71121.1"/>
    </source>
</evidence>
<reference evidence="2 3" key="1">
    <citation type="journal article" date="2011" name="Plasmid">
        <title>Streptomyces turgidiscabies Car8 contains a modular pathogenicity island that shares virulence genes with other actinobacterial plant pathogens.</title>
        <authorList>
            <person name="Huguet-Tapia J.C."/>
            <person name="Badger J.H."/>
            <person name="Loria R."/>
            <person name="Pettis G.S."/>
        </authorList>
    </citation>
    <scope>NUCLEOTIDE SEQUENCE [LARGE SCALE GENOMIC DNA]</scope>
    <source>
        <strain evidence="2 3">Car8</strain>
    </source>
</reference>
<accession>L7FJ82</accession>
<keyword evidence="3" id="KW-1185">Reference proteome</keyword>
<dbReference type="AlphaFoldDB" id="L7FJ82"/>
<gene>
    <name evidence="2" type="ORF">STRTUCAR8_07928</name>
</gene>
<comment type="caution">
    <text evidence="2">The sequence shown here is derived from an EMBL/GenBank/DDBJ whole genome shotgun (WGS) entry which is preliminary data.</text>
</comment>